<dbReference type="GO" id="GO:0016779">
    <property type="term" value="F:nucleotidyltransferase activity"/>
    <property type="evidence" value="ECO:0007669"/>
    <property type="project" value="UniProtKB-KW"/>
</dbReference>
<dbReference type="Gene3D" id="3.40.50.620">
    <property type="entry name" value="HUPs"/>
    <property type="match status" value="1"/>
</dbReference>
<dbReference type="AlphaFoldDB" id="D6Z1I2"/>
<dbReference type="InParanoid" id="D6Z1I2"/>
<name>D6Z1I2_DESAT</name>
<dbReference type="Proteomes" id="UP000001508">
    <property type="component" value="Chromosome"/>
</dbReference>
<keyword evidence="1" id="KW-0808">Transferase</keyword>
<dbReference type="PANTHER" id="PTHR21342:SF0">
    <property type="entry name" value="BIFUNCTIONAL NMN ADENYLYLTRANSFERASE_NUDIX HYDROLASE"/>
    <property type="match status" value="1"/>
</dbReference>
<dbReference type="SUPFAM" id="SSF52374">
    <property type="entry name" value="Nucleotidylyl transferase"/>
    <property type="match status" value="1"/>
</dbReference>
<dbReference type="RefSeq" id="WP_013164821.1">
    <property type="nucleotide sequence ID" value="NC_014216.1"/>
</dbReference>
<protein>
    <submittedName>
        <fullName evidence="1">Nicotinamide mononucleotide adenylyltransferase-like protein</fullName>
    </submittedName>
</protein>
<dbReference type="EMBL" id="CP001940">
    <property type="protein sequence ID" value="ADH87316.1"/>
    <property type="molecule type" value="Genomic_DNA"/>
</dbReference>
<evidence type="ECO:0000313" key="2">
    <source>
        <dbReference type="Proteomes" id="UP000001508"/>
    </source>
</evidence>
<sequence>MSGKPYQTGVIHGRFQVLHLDHRRYLLAGAALCRHLVVGITNPEPELTRKDPADPERSLPQANPLTYFERYQLVRATLSEAGLSEGYFSIVPLPINLPERYRHYVPLDAVFLLSIFDDWGRRKQAMFQELGLRTHLLWEVPTEEKGLSAGNIRHLMATNQPWQHLVPPAVARLLTTWQIPQRLATLAAAAQPDPEAN</sequence>
<reference evidence="2" key="1">
    <citation type="submission" date="2010-02" db="EMBL/GenBank/DDBJ databases">
        <title>Complete sequence of Desulfurivibrio alkaliphilus AHT2.</title>
        <authorList>
            <consortium name="US DOE Joint Genome Institute"/>
            <person name="Pitluck S."/>
            <person name="Chertkov O."/>
            <person name="Detter J.C."/>
            <person name="Han C."/>
            <person name="Tapia R."/>
            <person name="Larimer F."/>
            <person name="Land M."/>
            <person name="Hauser L."/>
            <person name="Kyrpides N."/>
            <person name="Mikhailova N."/>
            <person name="Sorokin D.Y."/>
            <person name="Muyzer G."/>
            <person name="Woyke T."/>
        </authorList>
    </citation>
    <scope>NUCLEOTIDE SEQUENCE [LARGE SCALE GENOMIC DNA]</scope>
    <source>
        <strain evidence="2">DSM 19089 / UNIQEM U267 / AHT2</strain>
    </source>
</reference>
<organism evidence="1 2">
    <name type="scientific">Desulfurivibrio alkaliphilus (strain DSM 19089 / UNIQEM U267 / AHT2)</name>
    <dbReference type="NCBI Taxonomy" id="589865"/>
    <lineage>
        <taxon>Bacteria</taxon>
        <taxon>Pseudomonadati</taxon>
        <taxon>Thermodesulfobacteriota</taxon>
        <taxon>Desulfobulbia</taxon>
        <taxon>Desulfobulbales</taxon>
        <taxon>Desulfobulbaceae</taxon>
        <taxon>Desulfurivibrio</taxon>
    </lineage>
</organism>
<gene>
    <name evidence="1" type="ordered locus">DaAHT2_2656</name>
</gene>
<dbReference type="eggNOG" id="COG1056">
    <property type="taxonomic scope" value="Bacteria"/>
</dbReference>
<dbReference type="HOGENOM" id="CLU_108783_0_0_7"/>
<keyword evidence="2" id="KW-1185">Reference proteome</keyword>
<proteinExistence type="predicted"/>
<keyword evidence="1" id="KW-0548">Nucleotidyltransferase</keyword>
<dbReference type="KEGG" id="dak:DaAHT2_2656"/>
<dbReference type="STRING" id="589865.DaAHT2_2656"/>
<dbReference type="PANTHER" id="PTHR21342">
    <property type="entry name" value="PHOSPHOPANTETHEINE ADENYLYLTRANSFERASE"/>
    <property type="match status" value="1"/>
</dbReference>
<accession>D6Z1I2</accession>
<dbReference type="OrthoDB" id="3249147at2"/>
<evidence type="ECO:0000313" key="1">
    <source>
        <dbReference type="EMBL" id="ADH87316.1"/>
    </source>
</evidence>
<dbReference type="InterPro" id="IPR014729">
    <property type="entry name" value="Rossmann-like_a/b/a_fold"/>
</dbReference>